<evidence type="ECO:0000256" key="2">
    <source>
        <dbReference type="ARBA" id="ARBA00023134"/>
    </source>
</evidence>
<feature type="binding site" evidence="3">
    <location>
        <position position="56"/>
    </location>
    <ligand>
        <name>GTP</name>
        <dbReference type="ChEBI" id="CHEBI:37565"/>
    </ligand>
</feature>
<keyword evidence="4" id="KW-0479">Metal-binding</keyword>
<evidence type="ECO:0008006" key="6">
    <source>
        <dbReference type="Google" id="ProtNLM"/>
    </source>
</evidence>
<dbReference type="PRINTS" id="PR00328">
    <property type="entry name" value="SAR1GTPBP"/>
</dbReference>
<dbReference type="Pfam" id="PF00025">
    <property type="entry name" value="Arf"/>
    <property type="match status" value="1"/>
</dbReference>
<keyword evidence="1 3" id="KW-0547">Nucleotide-binding</keyword>
<dbReference type="GO" id="GO:0046872">
    <property type="term" value="F:metal ion binding"/>
    <property type="evidence" value="ECO:0007669"/>
    <property type="project" value="UniProtKB-KW"/>
</dbReference>
<evidence type="ECO:0000313" key="5">
    <source>
        <dbReference type="EMBL" id="KAL0266038.1"/>
    </source>
</evidence>
<keyword evidence="4" id="KW-0460">Magnesium</keyword>
<sequence>MKRFNVLFIGTEQSGKTMLVSSVFEGKFESPPPQQKNKVKKYIARNVEFYVYDMPGGKEDLGKWDFFYKKCDVVVFVFDSCSSEQVCEEAKVVLLSLLYRNMWEKRNLLVLGSKNDIPNSMDCKDIILALGLVKIYDREIRQHRMDRSKAGAFIAACDRGMDARIKLEVNDAEVLAAVTHESIEAEGIDIKYRNIKSLHTKNDGVYLLTIAELSVHTLKFKSVHMRDLIKNIILKRKSADMGELAVFVQFPILIRVFEELDVSQTQFLNYYRSSFFHSIKNEKNSIDRLLGKNVGFPCDNFASRINIASILSIQGQKGVDVKSKPFSEKVVDFEPIYLKTMSVERKKINDFDFRDFSREISFDVPLRVEGPRHRPEFDRGDLEMLRKIRRSGKGDAELVGAIKSKYREDELALLKRVMPE</sequence>
<name>A0AAW2H8L8_9NEOP</name>
<organism evidence="5">
    <name type="scientific">Menopon gallinae</name>
    <name type="common">poultry shaft louse</name>
    <dbReference type="NCBI Taxonomy" id="328185"/>
    <lineage>
        <taxon>Eukaryota</taxon>
        <taxon>Metazoa</taxon>
        <taxon>Ecdysozoa</taxon>
        <taxon>Arthropoda</taxon>
        <taxon>Hexapoda</taxon>
        <taxon>Insecta</taxon>
        <taxon>Pterygota</taxon>
        <taxon>Neoptera</taxon>
        <taxon>Paraneoptera</taxon>
        <taxon>Psocodea</taxon>
        <taxon>Troctomorpha</taxon>
        <taxon>Phthiraptera</taxon>
        <taxon>Amblycera</taxon>
        <taxon>Menoponidae</taxon>
        <taxon>Menopon</taxon>
    </lineage>
</organism>
<reference evidence="5" key="1">
    <citation type="journal article" date="2024" name="Gigascience">
        <title>Chromosome-level genome of the poultry shaft louse Menopon gallinae provides insight into the host-switching and adaptive evolution of parasitic lice.</title>
        <authorList>
            <person name="Xu Y."/>
            <person name="Ma L."/>
            <person name="Liu S."/>
            <person name="Liang Y."/>
            <person name="Liu Q."/>
            <person name="He Z."/>
            <person name="Tian L."/>
            <person name="Duan Y."/>
            <person name="Cai W."/>
            <person name="Li H."/>
            <person name="Song F."/>
        </authorList>
    </citation>
    <scope>NUCLEOTIDE SEQUENCE</scope>
    <source>
        <strain evidence="5">Cailab_2023a</strain>
    </source>
</reference>
<dbReference type="SMART" id="SM00177">
    <property type="entry name" value="ARF"/>
    <property type="match status" value="1"/>
</dbReference>
<dbReference type="InterPro" id="IPR006689">
    <property type="entry name" value="Small_GTPase_ARF/SAR"/>
</dbReference>
<evidence type="ECO:0000256" key="4">
    <source>
        <dbReference type="PIRSR" id="PIRSR606689-2"/>
    </source>
</evidence>
<feature type="binding site" evidence="4">
    <location>
        <position position="17"/>
    </location>
    <ligand>
        <name>Mg(2+)</name>
        <dbReference type="ChEBI" id="CHEBI:18420"/>
    </ligand>
</feature>
<feature type="binding site" evidence="3">
    <location>
        <begin position="10"/>
        <end position="17"/>
    </location>
    <ligand>
        <name>GTP</name>
        <dbReference type="ChEBI" id="CHEBI:37565"/>
    </ligand>
</feature>
<keyword evidence="2 3" id="KW-0342">GTP-binding</keyword>
<dbReference type="SUPFAM" id="SSF52540">
    <property type="entry name" value="P-loop containing nucleoside triphosphate hydrolases"/>
    <property type="match status" value="1"/>
</dbReference>
<dbReference type="GO" id="GO:0003924">
    <property type="term" value="F:GTPase activity"/>
    <property type="evidence" value="ECO:0007669"/>
    <property type="project" value="InterPro"/>
</dbReference>
<comment type="caution">
    <text evidence="5">The sequence shown here is derived from an EMBL/GenBank/DDBJ whole genome shotgun (WGS) entry which is preliminary data.</text>
</comment>
<gene>
    <name evidence="5" type="ORF">PYX00_011755</name>
</gene>
<evidence type="ECO:0000256" key="1">
    <source>
        <dbReference type="ARBA" id="ARBA00022741"/>
    </source>
</evidence>
<evidence type="ECO:0000256" key="3">
    <source>
        <dbReference type="PIRSR" id="PIRSR606689-1"/>
    </source>
</evidence>
<dbReference type="PANTHER" id="PTHR45732">
    <property type="entry name" value="ADP-RIBOSYLATION FACTOR-LIKE PROTEIN 8"/>
    <property type="match status" value="1"/>
</dbReference>
<dbReference type="PANTHER" id="PTHR45732:SF7">
    <property type="entry name" value="ADP-RIBOSYLATION FACTOR-LIKE PROTEIN 8"/>
    <property type="match status" value="1"/>
</dbReference>
<dbReference type="GO" id="GO:0005525">
    <property type="term" value="F:GTP binding"/>
    <property type="evidence" value="ECO:0007669"/>
    <property type="project" value="UniProtKB-KW"/>
</dbReference>
<dbReference type="EMBL" id="JARGDH010000006">
    <property type="protein sequence ID" value="KAL0266038.1"/>
    <property type="molecule type" value="Genomic_DNA"/>
</dbReference>
<dbReference type="Gene3D" id="3.40.50.300">
    <property type="entry name" value="P-loop containing nucleotide triphosphate hydrolases"/>
    <property type="match status" value="1"/>
</dbReference>
<proteinExistence type="predicted"/>
<dbReference type="InterPro" id="IPR027417">
    <property type="entry name" value="P-loop_NTPase"/>
</dbReference>
<protein>
    <recommendedName>
        <fullName evidence="6">GTP-binding protein</fullName>
    </recommendedName>
</protein>
<dbReference type="AlphaFoldDB" id="A0AAW2H8L8"/>
<accession>A0AAW2H8L8</accession>